<evidence type="ECO:0000259" key="2">
    <source>
        <dbReference type="SMART" id="SM00228"/>
    </source>
</evidence>
<keyword evidence="4" id="KW-1185">Reference proteome</keyword>
<evidence type="ECO:0000313" key="4">
    <source>
        <dbReference type="Proteomes" id="UP000095751"/>
    </source>
</evidence>
<dbReference type="PANTHER" id="PTHR38909">
    <property type="entry name" value="G PROTEIN GAMMA DOMAIN-CONTAINING PROTEIN"/>
    <property type="match status" value="1"/>
</dbReference>
<dbReference type="PANTHER" id="PTHR38909:SF1">
    <property type="entry name" value="G PROTEIN GAMMA DOMAIN-CONTAINING PROTEIN"/>
    <property type="match status" value="1"/>
</dbReference>
<dbReference type="OrthoDB" id="48254at2759"/>
<dbReference type="Proteomes" id="UP000095751">
    <property type="component" value="Unassembled WGS sequence"/>
</dbReference>
<sequence length="402" mass="44146">MELYPFPDETLDGEDVIVWKSATEAHITQYLLSEADPPMMEVVALTVNIIEQSKEKDRRSLQRLGGGDSLWIYFNVSMAYRSNSDDYDTDELVWSAFASQVDGLEYIIALRKKSETFDPVRLAQVNVQGYNAPPTQAPQPAKEKRDRTEIAVIVGASIGGAALIILIILLFLRCSSGKTVSEKHKEEIAETGASPSTNSRNVKVSTEILVEPQDDVSTLGDPMWGQGGMIMGGMDKDEVTASVGDDYDYTKQYRNIRDPLSIAGTTNTRDRNFSEDMSKMSSVQSTSMSKLEKMGGNLFADDASFEEQYSDPEERFDVVAPAGKLGMVIDTPNGGIPVVHAIKDTSVLSDQVRVGDRLLSVDGEDCMGMTAMQVSKLISLKSEKPVRVLVFTRSAANNNQPQ</sequence>
<dbReference type="KEGG" id="fcy:FRACYDRAFT_267254"/>
<keyword evidence="1" id="KW-0812">Transmembrane</keyword>
<name>A0A1E7FW24_9STRA</name>
<dbReference type="EMBL" id="KV784353">
    <property type="protein sequence ID" value="OEU22346.1"/>
    <property type="molecule type" value="Genomic_DNA"/>
</dbReference>
<protein>
    <recommendedName>
        <fullName evidence="2">PDZ domain-containing protein</fullName>
    </recommendedName>
</protein>
<dbReference type="SMART" id="SM00228">
    <property type="entry name" value="PDZ"/>
    <property type="match status" value="1"/>
</dbReference>
<dbReference type="InterPro" id="IPR036034">
    <property type="entry name" value="PDZ_sf"/>
</dbReference>
<keyword evidence="1" id="KW-1133">Transmembrane helix</keyword>
<dbReference type="InParanoid" id="A0A1E7FW24"/>
<dbReference type="InterPro" id="IPR001478">
    <property type="entry name" value="PDZ"/>
</dbReference>
<dbReference type="Gene3D" id="2.30.42.10">
    <property type="match status" value="1"/>
</dbReference>
<evidence type="ECO:0000313" key="3">
    <source>
        <dbReference type="EMBL" id="OEU22346.1"/>
    </source>
</evidence>
<feature type="transmembrane region" description="Helical" evidence="1">
    <location>
        <begin position="150"/>
        <end position="172"/>
    </location>
</feature>
<gene>
    <name evidence="3" type="ORF">FRACYDRAFT_267254</name>
</gene>
<organism evidence="3 4">
    <name type="scientific">Fragilariopsis cylindrus CCMP1102</name>
    <dbReference type="NCBI Taxonomy" id="635003"/>
    <lineage>
        <taxon>Eukaryota</taxon>
        <taxon>Sar</taxon>
        <taxon>Stramenopiles</taxon>
        <taxon>Ochrophyta</taxon>
        <taxon>Bacillariophyta</taxon>
        <taxon>Bacillariophyceae</taxon>
        <taxon>Bacillariophycidae</taxon>
        <taxon>Bacillariales</taxon>
        <taxon>Bacillariaceae</taxon>
        <taxon>Fragilariopsis</taxon>
    </lineage>
</organism>
<dbReference type="AlphaFoldDB" id="A0A1E7FW24"/>
<evidence type="ECO:0000256" key="1">
    <source>
        <dbReference type="SAM" id="Phobius"/>
    </source>
</evidence>
<proteinExistence type="predicted"/>
<reference evidence="3 4" key="1">
    <citation type="submission" date="2016-09" db="EMBL/GenBank/DDBJ databases">
        <title>Extensive genetic diversity and differential bi-allelic expression allows diatom success in the polar Southern Ocean.</title>
        <authorList>
            <consortium name="DOE Joint Genome Institute"/>
            <person name="Mock T."/>
            <person name="Otillar R.P."/>
            <person name="Strauss J."/>
            <person name="Dupont C."/>
            <person name="Frickenhaus S."/>
            <person name="Maumus F."/>
            <person name="Mcmullan M."/>
            <person name="Sanges R."/>
            <person name="Schmutz J."/>
            <person name="Toseland A."/>
            <person name="Valas R."/>
            <person name="Veluchamy A."/>
            <person name="Ward B.J."/>
            <person name="Allen A."/>
            <person name="Barry K."/>
            <person name="Falciatore A."/>
            <person name="Ferrante M."/>
            <person name="Fortunato A.E."/>
            <person name="Gloeckner G."/>
            <person name="Gruber A."/>
            <person name="Hipkin R."/>
            <person name="Janech M."/>
            <person name="Kroth P."/>
            <person name="Leese F."/>
            <person name="Lindquist E."/>
            <person name="Lyon B.R."/>
            <person name="Martin J."/>
            <person name="Mayer C."/>
            <person name="Parker M."/>
            <person name="Quesneville H."/>
            <person name="Raymond J."/>
            <person name="Uhlig C."/>
            <person name="Valentin K.U."/>
            <person name="Worden A.Z."/>
            <person name="Armbrust E.V."/>
            <person name="Bowler C."/>
            <person name="Green B."/>
            <person name="Moulton V."/>
            <person name="Van Oosterhout C."/>
            <person name="Grigoriev I."/>
        </authorList>
    </citation>
    <scope>NUCLEOTIDE SEQUENCE [LARGE SCALE GENOMIC DNA]</scope>
    <source>
        <strain evidence="3 4">CCMP1102</strain>
    </source>
</reference>
<keyword evidence="1" id="KW-0472">Membrane</keyword>
<accession>A0A1E7FW24</accession>
<feature type="domain" description="PDZ" evidence="2">
    <location>
        <begin position="323"/>
        <end position="394"/>
    </location>
</feature>
<dbReference type="SUPFAM" id="SSF50156">
    <property type="entry name" value="PDZ domain-like"/>
    <property type="match status" value="1"/>
</dbReference>